<dbReference type="PROSITE" id="PS00107">
    <property type="entry name" value="PROTEIN_KINASE_ATP"/>
    <property type="match status" value="1"/>
</dbReference>
<evidence type="ECO:0000259" key="10">
    <source>
        <dbReference type="PROSITE" id="PS50011"/>
    </source>
</evidence>
<protein>
    <recommendedName>
        <fullName evidence="1">non-specific serine/threonine protein kinase</fullName>
        <ecNumber evidence="1">2.7.11.1</ecNumber>
    </recommendedName>
</protein>
<evidence type="ECO:0000313" key="11">
    <source>
        <dbReference type="EMBL" id="WUG96445.1"/>
    </source>
</evidence>
<dbReference type="CDD" id="cd14014">
    <property type="entry name" value="STKc_PknB_like"/>
    <property type="match status" value="1"/>
</dbReference>
<dbReference type="Gene3D" id="3.30.200.20">
    <property type="entry name" value="Phosphorylase Kinase, domain 1"/>
    <property type="match status" value="1"/>
</dbReference>
<evidence type="ECO:0000256" key="3">
    <source>
        <dbReference type="ARBA" id="ARBA00022679"/>
    </source>
</evidence>
<evidence type="ECO:0000256" key="7">
    <source>
        <dbReference type="PROSITE-ProRule" id="PRU10141"/>
    </source>
</evidence>
<keyword evidence="9" id="KW-0812">Transmembrane</keyword>
<keyword evidence="9" id="KW-1133">Transmembrane helix</keyword>
<feature type="binding site" evidence="7">
    <location>
        <position position="44"/>
    </location>
    <ligand>
        <name>ATP</name>
        <dbReference type="ChEBI" id="CHEBI:30616"/>
    </ligand>
</feature>
<dbReference type="Pfam" id="PF00069">
    <property type="entry name" value="Pkinase"/>
    <property type="match status" value="1"/>
</dbReference>
<evidence type="ECO:0000256" key="1">
    <source>
        <dbReference type="ARBA" id="ARBA00012513"/>
    </source>
</evidence>
<feature type="transmembrane region" description="Helical" evidence="9">
    <location>
        <begin position="336"/>
        <end position="358"/>
    </location>
</feature>
<dbReference type="RefSeq" id="WP_328342559.1">
    <property type="nucleotide sequence ID" value="NZ_CP107906.1"/>
</dbReference>
<evidence type="ECO:0000313" key="12">
    <source>
        <dbReference type="Proteomes" id="UP001341259"/>
    </source>
</evidence>
<dbReference type="SMART" id="SM00220">
    <property type="entry name" value="S_TKc"/>
    <property type="match status" value="1"/>
</dbReference>
<organism evidence="11 12">
    <name type="scientific">Streptomyces violaceus</name>
    <name type="common">Streptomyces venezuelae</name>
    <dbReference type="NCBI Taxonomy" id="1936"/>
    <lineage>
        <taxon>Bacteria</taxon>
        <taxon>Bacillati</taxon>
        <taxon>Actinomycetota</taxon>
        <taxon>Actinomycetes</taxon>
        <taxon>Kitasatosporales</taxon>
        <taxon>Streptomycetaceae</taxon>
        <taxon>Streptomyces</taxon>
    </lineage>
</organism>
<dbReference type="GO" id="GO:0016301">
    <property type="term" value="F:kinase activity"/>
    <property type="evidence" value="ECO:0007669"/>
    <property type="project" value="UniProtKB-KW"/>
</dbReference>
<sequence>MGTEGHNTRVIAGRYRFEERLGRGGMGVVWRATDQLLGRGVAVKELPYDQTLSAAEARRQRDRTLREARAVAQLSHPHIIVVHDVVEDDERPYIVMELIEGGSLADRLTHQGPVDASEAARIGIALLGALSAAHAAGVLHRDLKPDNVLLESGTDRVLLTDFGIAQVAGTPTLTENNSFVGSPEYTAPERMSGARTGPESDLWSLGALLCAALSGESPFRRDSLGGILHAVVAAEIRPPAQAGPLLPVVQGLLERDPDRRLDADRAERMLRAFRDTGRTPEAPPPGYAPTVRDARRGRRRGTPQDTAGRQPFTPPAGMPAPGRLAEQLMRQPTRRVLVAALLVAAMAGAGVSAAALLMDEGGEPGGGPKPTSSAPETPTARPSSPSAPAPTTTPVSSPTGTKGR</sequence>
<dbReference type="InterPro" id="IPR011009">
    <property type="entry name" value="Kinase-like_dom_sf"/>
</dbReference>
<dbReference type="Proteomes" id="UP001341259">
    <property type="component" value="Chromosome"/>
</dbReference>
<feature type="domain" description="Protein kinase" evidence="10">
    <location>
        <begin position="15"/>
        <end position="274"/>
    </location>
</feature>
<accession>A0ABZ1NYK7</accession>
<dbReference type="EMBL" id="CP107906">
    <property type="protein sequence ID" value="WUG96445.1"/>
    <property type="molecule type" value="Genomic_DNA"/>
</dbReference>
<dbReference type="PROSITE" id="PS50011">
    <property type="entry name" value="PROTEIN_KINASE_DOM"/>
    <property type="match status" value="1"/>
</dbReference>
<dbReference type="PANTHER" id="PTHR43289:SF6">
    <property type="entry name" value="SERINE_THREONINE-PROTEIN KINASE NEKL-3"/>
    <property type="match status" value="1"/>
</dbReference>
<feature type="region of interest" description="Disordered" evidence="8">
    <location>
        <begin position="272"/>
        <end position="322"/>
    </location>
</feature>
<keyword evidence="9" id="KW-0472">Membrane</keyword>
<evidence type="ECO:0000256" key="8">
    <source>
        <dbReference type="SAM" id="MobiDB-lite"/>
    </source>
</evidence>
<name>A0ABZ1NYK7_STRVL</name>
<evidence type="ECO:0000256" key="9">
    <source>
        <dbReference type="SAM" id="Phobius"/>
    </source>
</evidence>
<feature type="compositionally biased region" description="Low complexity" evidence="8">
    <location>
        <begin position="369"/>
        <end position="404"/>
    </location>
</feature>
<evidence type="ECO:0000256" key="5">
    <source>
        <dbReference type="ARBA" id="ARBA00022777"/>
    </source>
</evidence>
<dbReference type="EC" id="2.7.11.1" evidence="1"/>
<evidence type="ECO:0000256" key="6">
    <source>
        <dbReference type="ARBA" id="ARBA00022840"/>
    </source>
</evidence>
<evidence type="ECO:0000256" key="4">
    <source>
        <dbReference type="ARBA" id="ARBA00022741"/>
    </source>
</evidence>
<keyword evidence="12" id="KW-1185">Reference proteome</keyword>
<gene>
    <name evidence="11" type="ORF">OHB29_27495</name>
</gene>
<keyword evidence="2" id="KW-0723">Serine/threonine-protein kinase</keyword>
<dbReference type="InterPro" id="IPR000719">
    <property type="entry name" value="Prot_kinase_dom"/>
</dbReference>
<proteinExistence type="predicted"/>
<keyword evidence="5 11" id="KW-0418">Kinase</keyword>
<keyword evidence="6 7" id="KW-0067">ATP-binding</keyword>
<dbReference type="SUPFAM" id="SSF56112">
    <property type="entry name" value="Protein kinase-like (PK-like)"/>
    <property type="match status" value="1"/>
</dbReference>
<keyword evidence="4 7" id="KW-0547">Nucleotide-binding</keyword>
<evidence type="ECO:0000256" key="2">
    <source>
        <dbReference type="ARBA" id="ARBA00022527"/>
    </source>
</evidence>
<dbReference type="PROSITE" id="PS00108">
    <property type="entry name" value="PROTEIN_KINASE_ST"/>
    <property type="match status" value="1"/>
</dbReference>
<feature type="region of interest" description="Disordered" evidence="8">
    <location>
        <begin position="359"/>
        <end position="404"/>
    </location>
</feature>
<dbReference type="InterPro" id="IPR008271">
    <property type="entry name" value="Ser/Thr_kinase_AS"/>
</dbReference>
<dbReference type="Gene3D" id="1.10.510.10">
    <property type="entry name" value="Transferase(Phosphotransferase) domain 1"/>
    <property type="match status" value="1"/>
</dbReference>
<reference evidence="11 12" key="1">
    <citation type="submission" date="2022-10" db="EMBL/GenBank/DDBJ databases">
        <title>The complete genomes of actinobacterial strains from the NBC collection.</title>
        <authorList>
            <person name="Joergensen T.S."/>
            <person name="Alvarez Arevalo M."/>
            <person name="Sterndorff E.B."/>
            <person name="Faurdal D."/>
            <person name="Vuksanovic O."/>
            <person name="Mourched A.-S."/>
            <person name="Charusanti P."/>
            <person name="Shaw S."/>
            <person name="Blin K."/>
            <person name="Weber T."/>
        </authorList>
    </citation>
    <scope>NUCLEOTIDE SEQUENCE [LARGE SCALE GENOMIC DNA]</scope>
    <source>
        <strain evidence="11 12">NBC_00456</strain>
    </source>
</reference>
<dbReference type="PANTHER" id="PTHR43289">
    <property type="entry name" value="MITOGEN-ACTIVATED PROTEIN KINASE KINASE KINASE 20-RELATED"/>
    <property type="match status" value="1"/>
</dbReference>
<dbReference type="InterPro" id="IPR017441">
    <property type="entry name" value="Protein_kinase_ATP_BS"/>
</dbReference>
<keyword evidence="3" id="KW-0808">Transferase</keyword>